<evidence type="ECO:0000313" key="3">
    <source>
        <dbReference type="Proteomes" id="UP001266305"/>
    </source>
</evidence>
<dbReference type="EMBL" id="JASSZA010000022">
    <property type="protein sequence ID" value="KAK2084786.1"/>
    <property type="molecule type" value="Genomic_DNA"/>
</dbReference>
<evidence type="ECO:0000256" key="1">
    <source>
        <dbReference type="SAM" id="Phobius"/>
    </source>
</evidence>
<keyword evidence="1" id="KW-0472">Membrane</keyword>
<comment type="caution">
    <text evidence="2">The sequence shown here is derived from an EMBL/GenBank/DDBJ whole genome shotgun (WGS) entry which is preliminary data.</text>
</comment>
<feature type="non-terminal residue" evidence="2">
    <location>
        <position position="67"/>
    </location>
</feature>
<proteinExistence type="predicted"/>
<sequence>TDLRGHYVGLSLFPILGPALATTLLWEFKHERLPDRKIQVAPSSAMSLPPYTSQGRAASVVDSVAAL</sequence>
<dbReference type="Proteomes" id="UP001266305">
    <property type="component" value="Unassembled WGS sequence"/>
</dbReference>
<keyword evidence="1" id="KW-1133">Transmembrane helix</keyword>
<gene>
    <name evidence="2" type="ORF">P7K49_037819</name>
</gene>
<feature type="transmembrane region" description="Helical" evidence="1">
    <location>
        <begin position="6"/>
        <end position="28"/>
    </location>
</feature>
<protein>
    <recommendedName>
        <fullName evidence="4">MFS transporter</fullName>
    </recommendedName>
</protein>
<keyword evidence="3" id="KW-1185">Reference proteome</keyword>
<reference evidence="2 3" key="1">
    <citation type="submission" date="2023-05" db="EMBL/GenBank/DDBJ databases">
        <title>B98-5 Cell Line De Novo Hybrid Assembly: An Optical Mapping Approach.</title>
        <authorList>
            <person name="Kananen K."/>
            <person name="Auerbach J.A."/>
            <person name="Kautto E."/>
            <person name="Blachly J.S."/>
        </authorList>
    </citation>
    <scope>NUCLEOTIDE SEQUENCE [LARGE SCALE GENOMIC DNA]</scope>
    <source>
        <strain evidence="2">B95-8</strain>
        <tissue evidence="2">Cell line</tissue>
    </source>
</reference>
<accession>A0ABQ9TJC7</accession>
<evidence type="ECO:0000313" key="2">
    <source>
        <dbReference type="EMBL" id="KAK2084786.1"/>
    </source>
</evidence>
<organism evidence="2 3">
    <name type="scientific">Saguinus oedipus</name>
    <name type="common">Cotton-top tamarin</name>
    <name type="synonym">Oedipomidas oedipus</name>
    <dbReference type="NCBI Taxonomy" id="9490"/>
    <lineage>
        <taxon>Eukaryota</taxon>
        <taxon>Metazoa</taxon>
        <taxon>Chordata</taxon>
        <taxon>Craniata</taxon>
        <taxon>Vertebrata</taxon>
        <taxon>Euteleostomi</taxon>
        <taxon>Mammalia</taxon>
        <taxon>Eutheria</taxon>
        <taxon>Euarchontoglires</taxon>
        <taxon>Primates</taxon>
        <taxon>Haplorrhini</taxon>
        <taxon>Platyrrhini</taxon>
        <taxon>Cebidae</taxon>
        <taxon>Callitrichinae</taxon>
        <taxon>Saguinus</taxon>
    </lineage>
</organism>
<name>A0ABQ9TJC7_SAGOE</name>
<feature type="non-terminal residue" evidence="2">
    <location>
        <position position="1"/>
    </location>
</feature>
<evidence type="ECO:0008006" key="4">
    <source>
        <dbReference type="Google" id="ProtNLM"/>
    </source>
</evidence>
<keyword evidence="1" id="KW-0812">Transmembrane</keyword>